<feature type="chain" id="PRO_5030518052" description="Lectin-like protein BA14k" evidence="7">
    <location>
        <begin position="24"/>
        <end position="122"/>
    </location>
</feature>
<dbReference type="InterPro" id="IPR012413">
    <property type="entry name" value="BA14K"/>
</dbReference>
<comment type="subcellular location">
    <subcellularLocation>
        <location evidence="1">Membrane</location>
        <topology evidence="1">Single-pass membrane protein</topology>
    </subcellularLocation>
</comment>
<dbReference type="Proteomes" id="UP000523821">
    <property type="component" value="Unassembled WGS sequence"/>
</dbReference>
<evidence type="ECO:0000313" key="9">
    <source>
        <dbReference type="Proteomes" id="UP000523821"/>
    </source>
</evidence>
<comment type="caution">
    <text evidence="8">The sequence shown here is derived from an EMBL/GenBank/DDBJ whole genome shotgun (WGS) entry which is preliminary data.</text>
</comment>
<evidence type="ECO:0000256" key="6">
    <source>
        <dbReference type="ARBA" id="ARBA00025321"/>
    </source>
</evidence>
<protein>
    <recommendedName>
        <fullName evidence="3">Lectin-like protein BA14k</fullName>
    </recommendedName>
</protein>
<comment type="similarity">
    <text evidence="2">Belongs to the BA14k family.</text>
</comment>
<evidence type="ECO:0000256" key="3">
    <source>
        <dbReference type="ARBA" id="ARBA00020552"/>
    </source>
</evidence>
<evidence type="ECO:0000256" key="7">
    <source>
        <dbReference type="SAM" id="SignalP"/>
    </source>
</evidence>
<evidence type="ECO:0000256" key="4">
    <source>
        <dbReference type="ARBA" id="ARBA00022475"/>
    </source>
</evidence>
<feature type="signal peptide" evidence="7">
    <location>
        <begin position="1"/>
        <end position="23"/>
    </location>
</feature>
<dbReference type="GO" id="GO:0030246">
    <property type="term" value="F:carbohydrate binding"/>
    <property type="evidence" value="ECO:0007669"/>
    <property type="project" value="UniProtKB-KW"/>
</dbReference>
<reference evidence="8 9" key="1">
    <citation type="submission" date="2020-08" db="EMBL/GenBank/DDBJ databases">
        <title>Genomic Encyclopedia of Type Strains, Phase IV (KMG-IV): sequencing the most valuable type-strain genomes for metagenomic binning, comparative biology and taxonomic classification.</title>
        <authorList>
            <person name="Goeker M."/>
        </authorList>
    </citation>
    <scope>NUCLEOTIDE SEQUENCE [LARGE SCALE GENOMIC DNA]</scope>
    <source>
        <strain evidence="8 9">DSM 16268</strain>
    </source>
</reference>
<dbReference type="Pfam" id="PF07886">
    <property type="entry name" value="BA14K"/>
    <property type="match status" value="1"/>
</dbReference>
<accession>A0A7W9FLS9</accession>
<dbReference type="EMBL" id="JACHOO010000003">
    <property type="protein sequence ID" value="MBB5752999.1"/>
    <property type="molecule type" value="Genomic_DNA"/>
</dbReference>
<gene>
    <name evidence="8" type="ORF">GGQ63_002053</name>
</gene>
<evidence type="ECO:0000313" key="8">
    <source>
        <dbReference type="EMBL" id="MBB5752999.1"/>
    </source>
</evidence>
<dbReference type="AlphaFoldDB" id="A0A7W9FLS9"/>
<keyword evidence="5" id="KW-0430">Lectin</keyword>
<comment type="function">
    <text evidence="6">Has immunoglobulin-binding and hemagglutination properties, and can bind to mannose. Essential for virulence. May be involved in LPS biosynthesis or polysaccharide transport.</text>
</comment>
<evidence type="ECO:0000256" key="1">
    <source>
        <dbReference type="ARBA" id="ARBA00004167"/>
    </source>
</evidence>
<keyword evidence="7" id="KW-0732">Signal</keyword>
<proteinExistence type="inferred from homology"/>
<name>A0A7W9FLS9_9HYPH</name>
<keyword evidence="9" id="KW-1185">Reference proteome</keyword>
<keyword evidence="4" id="KW-0472">Membrane</keyword>
<dbReference type="GO" id="GO:0016020">
    <property type="term" value="C:membrane"/>
    <property type="evidence" value="ECO:0007669"/>
    <property type="project" value="UniProtKB-SubCell"/>
</dbReference>
<evidence type="ECO:0000256" key="2">
    <source>
        <dbReference type="ARBA" id="ARBA00010270"/>
    </source>
</evidence>
<sequence>MNRLSRALCALTLCATTAGGAAAAPLAAPTTAQATAPTAQSDVTEVRHRRWHHRRHHWQGFRVAPGYYYHRPYYRPYYRAPAWRLPARHVRWCEARYRSYRAWDNTFQPYNGPRRQCRSPFY</sequence>
<dbReference type="RefSeq" id="WP_183855288.1">
    <property type="nucleotide sequence ID" value="NZ_JACHOO010000003.1"/>
</dbReference>
<organism evidence="8 9">
    <name type="scientific">Prosthecomicrobium pneumaticum</name>
    <dbReference type="NCBI Taxonomy" id="81895"/>
    <lineage>
        <taxon>Bacteria</taxon>
        <taxon>Pseudomonadati</taxon>
        <taxon>Pseudomonadota</taxon>
        <taxon>Alphaproteobacteria</taxon>
        <taxon>Hyphomicrobiales</taxon>
        <taxon>Kaistiaceae</taxon>
        <taxon>Prosthecomicrobium</taxon>
    </lineage>
</organism>
<keyword evidence="4" id="KW-1003">Cell membrane</keyword>
<evidence type="ECO:0000256" key="5">
    <source>
        <dbReference type="ARBA" id="ARBA00022734"/>
    </source>
</evidence>